<evidence type="ECO:0000256" key="6">
    <source>
        <dbReference type="ARBA" id="ARBA00022840"/>
    </source>
</evidence>
<dbReference type="PROSITE" id="PS50011">
    <property type="entry name" value="PROTEIN_KINASE_DOM"/>
    <property type="match status" value="1"/>
</dbReference>
<dbReference type="InterPro" id="IPR008271">
    <property type="entry name" value="Ser/Thr_kinase_AS"/>
</dbReference>
<gene>
    <name evidence="11" type="ORF">KC19_4G015800</name>
</gene>
<keyword evidence="4" id="KW-0547">Nucleotide-binding</keyword>
<feature type="region of interest" description="Disordered" evidence="9">
    <location>
        <begin position="566"/>
        <end position="630"/>
    </location>
</feature>
<feature type="compositionally biased region" description="Basic and acidic residues" evidence="9">
    <location>
        <begin position="341"/>
        <end position="357"/>
    </location>
</feature>
<dbReference type="GO" id="GO:0004674">
    <property type="term" value="F:protein serine/threonine kinase activity"/>
    <property type="evidence" value="ECO:0007669"/>
    <property type="project" value="UniProtKB-KW"/>
</dbReference>
<name>A0A8T0I5H6_CERPU</name>
<evidence type="ECO:0000256" key="2">
    <source>
        <dbReference type="ARBA" id="ARBA00022527"/>
    </source>
</evidence>
<dbReference type="SUPFAM" id="SSF56112">
    <property type="entry name" value="Protein kinase-like (PK-like)"/>
    <property type="match status" value="1"/>
</dbReference>
<keyword evidence="6" id="KW-0067">ATP-binding</keyword>
<dbReference type="SMART" id="SM00220">
    <property type="entry name" value="S_TKc"/>
    <property type="match status" value="1"/>
</dbReference>
<dbReference type="PROSITE" id="PS00108">
    <property type="entry name" value="PROTEIN_KINASE_ST"/>
    <property type="match status" value="1"/>
</dbReference>
<evidence type="ECO:0000256" key="1">
    <source>
        <dbReference type="ARBA" id="ARBA00012513"/>
    </source>
</evidence>
<keyword evidence="3" id="KW-0808">Transferase</keyword>
<comment type="caution">
    <text evidence="11">The sequence shown here is derived from an EMBL/GenBank/DDBJ whole genome shotgun (WGS) entry which is preliminary data.</text>
</comment>
<feature type="compositionally biased region" description="Polar residues" evidence="9">
    <location>
        <begin position="599"/>
        <end position="608"/>
    </location>
</feature>
<feature type="region of interest" description="Disordered" evidence="9">
    <location>
        <begin position="341"/>
        <end position="381"/>
    </location>
</feature>
<organism evidence="11 12">
    <name type="scientific">Ceratodon purpureus</name>
    <name type="common">Fire moss</name>
    <name type="synonym">Dicranum purpureum</name>
    <dbReference type="NCBI Taxonomy" id="3225"/>
    <lineage>
        <taxon>Eukaryota</taxon>
        <taxon>Viridiplantae</taxon>
        <taxon>Streptophyta</taxon>
        <taxon>Embryophyta</taxon>
        <taxon>Bryophyta</taxon>
        <taxon>Bryophytina</taxon>
        <taxon>Bryopsida</taxon>
        <taxon>Dicranidae</taxon>
        <taxon>Pseudoditrichales</taxon>
        <taxon>Ditrichaceae</taxon>
        <taxon>Ceratodon</taxon>
    </lineage>
</organism>
<keyword evidence="2" id="KW-0723">Serine/threonine-protein kinase</keyword>
<evidence type="ECO:0000256" key="9">
    <source>
        <dbReference type="SAM" id="MobiDB-lite"/>
    </source>
</evidence>
<feature type="compositionally biased region" description="Basic and acidic residues" evidence="9">
    <location>
        <begin position="584"/>
        <end position="598"/>
    </location>
</feature>
<keyword evidence="12" id="KW-1185">Reference proteome</keyword>
<dbReference type="EC" id="2.7.11.1" evidence="1"/>
<proteinExistence type="predicted"/>
<feature type="compositionally biased region" description="Low complexity" evidence="9">
    <location>
        <begin position="573"/>
        <end position="583"/>
    </location>
</feature>
<protein>
    <recommendedName>
        <fullName evidence="1">non-specific serine/threonine protein kinase</fullName>
        <ecNumber evidence="1">2.7.11.1</ecNumber>
    </recommendedName>
</protein>
<evidence type="ECO:0000259" key="10">
    <source>
        <dbReference type="PROSITE" id="PS50011"/>
    </source>
</evidence>
<dbReference type="InterPro" id="IPR011009">
    <property type="entry name" value="Kinase-like_dom_sf"/>
</dbReference>
<comment type="catalytic activity">
    <reaction evidence="7">
        <text>L-threonyl-[protein] + ATP = O-phospho-L-threonyl-[protein] + ADP + H(+)</text>
        <dbReference type="Rhea" id="RHEA:46608"/>
        <dbReference type="Rhea" id="RHEA-COMP:11060"/>
        <dbReference type="Rhea" id="RHEA-COMP:11605"/>
        <dbReference type="ChEBI" id="CHEBI:15378"/>
        <dbReference type="ChEBI" id="CHEBI:30013"/>
        <dbReference type="ChEBI" id="CHEBI:30616"/>
        <dbReference type="ChEBI" id="CHEBI:61977"/>
        <dbReference type="ChEBI" id="CHEBI:456216"/>
        <dbReference type="EC" id="2.7.11.1"/>
    </reaction>
</comment>
<evidence type="ECO:0000313" key="12">
    <source>
        <dbReference type="Proteomes" id="UP000822688"/>
    </source>
</evidence>
<feature type="domain" description="Protein kinase" evidence="10">
    <location>
        <begin position="35"/>
        <end position="293"/>
    </location>
</feature>
<feature type="compositionally biased region" description="Basic and acidic residues" evidence="9">
    <location>
        <begin position="611"/>
        <end position="630"/>
    </location>
</feature>
<dbReference type="AlphaFoldDB" id="A0A8T0I5H6"/>
<dbReference type="PANTHER" id="PTHR13902">
    <property type="entry name" value="SERINE/THREONINE-PROTEIN KINASE WNK WITH NO LYSINE -RELATED"/>
    <property type="match status" value="1"/>
</dbReference>
<evidence type="ECO:0000313" key="11">
    <source>
        <dbReference type="EMBL" id="KAG0578346.1"/>
    </source>
</evidence>
<sequence length="877" mass="99855">MLENKDTNNSPNASIDKETDENSEFVELDPIGRYGRYENILGKGAFKTVYRAFDEVDGIEVAWNQVKVEDVLQSPEDLERLYSEVHLLKTLKHKNIIKFYNSWVDTKTKNVNFITEIFTSGTLRQYRKRHKHVDIKAVKNWSRQILRGLLYLHSHDPPIIHRDLKCDNIFVNGNNGEVKIGDLGLAAILRQAHAAHSVIGTPEFMAPELYEEEYNELVDIYSFGMCLLEMVTFEYPYSECTNAAQIYKKVTAGKKPAALEKVKDPEVRAFIEKCLAIASRRLPARELLMDPFLQCEGDREALDTLPNLSHLKMGPINPKETCNEDRLSSNNKKELIEQKMMHSQENETKLQSDERSTTENNPSNETSKRIINGKNQSQEDDLQIHQHFSNDKYSKRERPRRSVDFRVKGKRRDDDTINLRLRIANLEGHIRNIHFPFDIEADTAMSVASEMVAELDLSDQDVTTIAEMIDAEILALVPEWNPGVAVDEFGGTEGEVGEEENFTSIPQEDPENLVTMSSDQGSINDQHNCNRKGRSHSPKVLALVSSPPRIEGTMMHGRFEEVTYHSRIEHSGSDIPPIFSSDSSEARDDERDLEEGHSTPKSTASVADSESPPHEDFDLDKESTHHEGNRIDSIAFNKLVELRRKAGTAKFSHDAWEGMTESSQRFEQSEHTHSHGEDLNEGSNQEVTQELELLALKQKQELEELQWRHEQALCALKNRHRYRTIQGDYELQRRSISPTEQHSTSSFEGFYQNHSLDPQSSPSHDRMVHSLEKNNKKLPLNVEDAQKLSRLSSLDSTGFNSNIRFVAAPKAFGLGHNLQGHILVEPYEDRKSPVISSANLNNASKEIKHRNQIYESIVLNSSTRSPNQDHTHGLAPN</sequence>
<feature type="region of interest" description="Disordered" evidence="9">
    <location>
        <begin position="653"/>
        <end position="685"/>
    </location>
</feature>
<dbReference type="InterPro" id="IPR050588">
    <property type="entry name" value="WNK_Ser-Thr_kinase"/>
</dbReference>
<evidence type="ECO:0000256" key="5">
    <source>
        <dbReference type="ARBA" id="ARBA00022777"/>
    </source>
</evidence>
<evidence type="ECO:0000256" key="8">
    <source>
        <dbReference type="ARBA" id="ARBA00048679"/>
    </source>
</evidence>
<dbReference type="Gene3D" id="3.10.20.90">
    <property type="entry name" value="Phosphatidylinositol 3-kinase Catalytic Subunit, Chain A, domain 1"/>
    <property type="match status" value="1"/>
</dbReference>
<accession>A0A8T0I5H6</accession>
<dbReference type="InterPro" id="IPR024678">
    <property type="entry name" value="Kinase_OSR1/WNK_CCT"/>
</dbReference>
<dbReference type="InterPro" id="IPR000719">
    <property type="entry name" value="Prot_kinase_dom"/>
</dbReference>
<feature type="compositionally biased region" description="Polar residues" evidence="9">
    <location>
        <begin position="514"/>
        <end position="527"/>
    </location>
</feature>
<feature type="region of interest" description="Disordered" evidence="9">
    <location>
        <begin position="1"/>
        <end position="22"/>
    </location>
</feature>
<dbReference type="Gene3D" id="3.30.200.20">
    <property type="entry name" value="Phosphorylase Kinase, domain 1"/>
    <property type="match status" value="1"/>
</dbReference>
<evidence type="ECO:0000256" key="7">
    <source>
        <dbReference type="ARBA" id="ARBA00047899"/>
    </source>
</evidence>
<keyword evidence="5" id="KW-0418">Kinase</keyword>
<dbReference type="GO" id="GO:0005524">
    <property type="term" value="F:ATP binding"/>
    <property type="evidence" value="ECO:0007669"/>
    <property type="project" value="UniProtKB-KW"/>
</dbReference>
<evidence type="ECO:0000256" key="3">
    <source>
        <dbReference type="ARBA" id="ARBA00022679"/>
    </source>
</evidence>
<dbReference type="EMBL" id="CM026424">
    <property type="protein sequence ID" value="KAG0578346.1"/>
    <property type="molecule type" value="Genomic_DNA"/>
</dbReference>
<reference evidence="11" key="1">
    <citation type="submission" date="2020-06" db="EMBL/GenBank/DDBJ databases">
        <title>WGS assembly of Ceratodon purpureus strain R40.</title>
        <authorList>
            <person name="Carey S.B."/>
            <person name="Jenkins J."/>
            <person name="Shu S."/>
            <person name="Lovell J.T."/>
            <person name="Sreedasyam A."/>
            <person name="Maumus F."/>
            <person name="Tiley G.P."/>
            <person name="Fernandez-Pozo N."/>
            <person name="Barry K."/>
            <person name="Chen C."/>
            <person name="Wang M."/>
            <person name="Lipzen A."/>
            <person name="Daum C."/>
            <person name="Saski C.A."/>
            <person name="Payton A.C."/>
            <person name="Mcbreen J.C."/>
            <person name="Conrad R.E."/>
            <person name="Kollar L.M."/>
            <person name="Olsson S."/>
            <person name="Huttunen S."/>
            <person name="Landis J.B."/>
            <person name="Wickett N.J."/>
            <person name="Johnson M.G."/>
            <person name="Rensing S.A."/>
            <person name="Grimwood J."/>
            <person name="Schmutz J."/>
            <person name="Mcdaniel S.F."/>
        </authorList>
    </citation>
    <scope>NUCLEOTIDE SEQUENCE</scope>
    <source>
        <strain evidence="11">R40</strain>
    </source>
</reference>
<dbReference type="Pfam" id="PF00069">
    <property type="entry name" value="Pkinase"/>
    <property type="match status" value="1"/>
</dbReference>
<feature type="compositionally biased region" description="Basic and acidic residues" evidence="9">
    <location>
        <begin position="667"/>
        <end position="678"/>
    </location>
</feature>
<dbReference type="FunFam" id="1.10.510.10:FF:000046">
    <property type="entry name" value="probable serine/threonine-protein kinase WNK9"/>
    <property type="match status" value="1"/>
</dbReference>
<dbReference type="FunFam" id="3.30.200.20:FF:000075">
    <property type="entry name" value="Probable serine/threonine-protein kinase WNK1"/>
    <property type="match status" value="1"/>
</dbReference>
<feature type="region of interest" description="Disordered" evidence="9">
    <location>
        <begin position="306"/>
        <end position="329"/>
    </location>
</feature>
<dbReference type="Pfam" id="PF12202">
    <property type="entry name" value="OSR1_C"/>
    <property type="match status" value="1"/>
</dbReference>
<feature type="region of interest" description="Disordered" evidence="9">
    <location>
        <begin position="493"/>
        <end position="537"/>
    </location>
</feature>
<dbReference type="Proteomes" id="UP000822688">
    <property type="component" value="Chromosome 4"/>
</dbReference>
<dbReference type="Gene3D" id="1.10.510.10">
    <property type="entry name" value="Transferase(Phosphotransferase) domain 1"/>
    <property type="match status" value="1"/>
</dbReference>
<evidence type="ECO:0000256" key="4">
    <source>
        <dbReference type="ARBA" id="ARBA00022741"/>
    </source>
</evidence>
<comment type="catalytic activity">
    <reaction evidence="8">
        <text>L-seryl-[protein] + ATP = O-phospho-L-seryl-[protein] + ADP + H(+)</text>
        <dbReference type="Rhea" id="RHEA:17989"/>
        <dbReference type="Rhea" id="RHEA-COMP:9863"/>
        <dbReference type="Rhea" id="RHEA-COMP:11604"/>
        <dbReference type="ChEBI" id="CHEBI:15378"/>
        <dbReference type="ChEBI" id="CHEBI:29999"/>
        <dbReference type="ChEBI" id="CHEBI:30616"/>
        <dbReference type="ChEBI" id="CHEBI:83421"/>
        <dbReference type="ChEBI" id="CHEBI:456216"/>
        <dbReference type="EC" id="2.7.11.1"/>
    </reaction>
</comment>
<dbReference type="CDD" id="cd13983">
    <property type="entry name" value="STKc_WNK"/>
    <property type="match status" value="1"/>
</dbReference>